<accession>X1UWM6</accession>
<protein>
    <recommendedName>
        <fullName evidence="2">PHP domain-containing protein</fullName>
    </recommendedName>
</protein>
<dbReference type="EMBL" id="BARW01018251">
    <property type="protein sequence ID" value="GAI96774.1"/>
    <property type="molecule type" value="Genomic_DNA"/>
</dbReference>
<sequence length="132" mass="15038">HSSLNQSQEQMTRRMLGALENPNVDMLAHPTCRLLPDREPVAVDMEAVFHVAAKTNTILEINAMPSRLDLKDIHAYRARQLGVKLVINTDAHSTEHLGFMRFGIGVARRGWCQAQDILNTRPLDEIMTYLRY</sequence>
<dbReference type="GO" id="GO:0008270">
    <property type="term" value="F:zinc ion binding"/>
    <property type="evidence" value="ECO:0007669"/>
    <property type="project" value="TreeGrafter"/>
</dbReference>
<reference evidence="1" key="1">
    <citation type="journal article" date="2014" name="Front. Microbiol.">
        <title>High frequency of phylogenetically diverse reductive dehalogenase-homologous genes in deep subseafloor sedimentary metagenomes.</title>
        <authorList>
            <person name="Kawai M."/>
            <person name="Futagami T."/>
            <person name="Toyoda A."/>
            <person name="Takaki Y."/>
            <person name="Nishi S."/>
            <person name="Hori S."/>
            <person name="Arai W."/>
            <person name="Tsubouchi T."/>
            <person name="Morono Y."/>
            <person name="Uchiyama I."/>
            <person name="Ito T."/>
            <person name="Fujiyama A."/>
            <person name="Inagaki F."/>
            <person name="Takami H."/>
        </authorList>
    </citation>
    <scope>NUCLEOTIDE SEQUENCE</scope>
    <source>
        <strain evidence="1">Expedition CK06-06</strain>
    </source>
</reference>
<name>X1UWM6_9ZZZZ</name>
<organism evidence="1">
    <name type="scientific">marine sediment metagenome</name>
    <dbReference type="NCBI Taxonomy" id="412755"/>
    <lineage>
        <taxon>unclassified sequences</taxon>
        <taxon>metagenomes</taxon>
        <taxon>ecological metagenomes</taxon>
    </lineage>
</organism>
<dbReference type="InterPro" id="IPR050243">
    <property type="entry name" value="PHP_phosphatase"/>
</dbReference>
<dbReference type="AlphaFoldDB" id="X1UWM6"/>
<dbReference type="Gene3D" id="3.20.20.140">
    <property type="entry name" value="Metal-dependent hydrolases"/>
    <property type="match status" value="1"/>
</dbReference>
<evidence type="ECO:0000313" key="1">
    <source>
        <dbReference type="EMBL" id="GAI96774.1"/>
    </source>
</evidence>
<gene>
    <name evidence="1" type="ORF">S12H4_31292</name>
</gene>
<proteinExistence type="predicted"/>
<feature type="non-terminal residue" evidence="1">
    <location>
        <position position="1"/>
    </location>
</feature>
<dbReference type="SUPFAM" id="SSF89550">
    <property type="entry name" value="PHP domain-like"/>
    <property type="match status" value="1"/>
</dbReference>
<dbReference type="GO" id="GO:0042578">
    <property type="term" value="F:phosphoric ester hydrolase activity"/>
    <property type="evidence" value="ECO:0007669"/>
    <property type="project" value="TreeGrafter"/>
</dbReference>
<dbReference type="GO" id="GO:0005829">
    <property type="term" value="C:cytosol"/>
    <property type="evidence" value="ECO:0007669"/>
    <property type="project" value="TreeGrafter"/>
</dbReference>
<dbReference type="PANTHER" id="PTHR36928:SF1">
    <property type="entry name" value="PHOSPHATASE YCDX-RELATED"/>
    <property type="match status" value="1"/>
</dbReference>
<dbReference type="InterPro" id="IPR016195">
    <property type="entry name" value="Pol/histidinol_Pase-like"/>
</dbReference>
<evidence type="ECO:0008006" key="2">
    <source>
        <dbReference type="Google" id="ProtNLM"/>
    </source>
</evidence>
<comment type="caution">
    <text evidence="1">The sequence shown here is derived from an EMBL/GenBank/DDBJ whole genome shotgun (WGS) entry which is preliminary data.</text>
</comment>
<dbReference type="PANTHER" id="PTHR36928">
    <property type="entry name" value="PHOSPHATASE YCDX-RELATED"/>
    <property type="match status" value="1"/>
</dbReference>